<evidence type="ECO:0000256" key="1">
    <source>
        <dbReference type="SAM" id="MobiDB-lite"/>
    </source>
</evidence>
<dbReference type="AlphaFoldDB" id="A0A2P2JSI5"/>
<feature type="compositionally biased region" description="Polar residues" evidence="1">
    <location>
        <begin position="45"/>
        <end position="56"/>
    </location>
</feature>
<organism evidence="2">
    <name type="scientific">Rhizophora mucronata</name>
    <name type="common">Asiatic mangrove</name>
    <dbReference type="NCBI Taxonomy" id="61149"/>
    <lineage>
        <taxon>Eukaryota</taxon>
        <taxon>Viridiplantae</taxon>
        <taxon>Streptophyta</taxon>
        <taxon>Embryophyta</taxon>
        <taxon>Tracheophyta</taxon>
        <taxon>Spermatophyta</taxon>
        <taxon>Magnoliopsida</taxon>
        <taxon>eudicotyledons</taxon>
        <taxon>Gunneridae</taxon>
        <taxon>Pentapetalae</taxon>
        <taxon>rosids</taxon>
        <taxon>fabids</taxon>
        <taxon>Malpighiales</taxon>
        <taxon>Rhizophoraceae</taxon>
        <taxon>Rhizophora</taxon>
    </lineage>
</organism>
<accession>A0A2P2JSI5</accession>
<protein>
    <submittedName>
        <fullName evidence="2">Uncharacterized protein</fullName>
    </submittedName>
</protein>
<name>A0A2P2JSI5_RHIMU</name>
<sequence length="65" mass="7720">MHQLILKISNMIVYLKRQSNTSKRLKLYKVVTLIQTHQSNLQLIPNQQEEPQNQTAIKVEPRHRT</sequence>
<feature type="region of interest" description="Disordered" evidence="1">
    <location>
        <begin position="45"/>
        <end position="65"/>
    </location>
</feature>
<proteinExistence type="predicted"/>
<evidence type="ECO:0000313" key="2">
    <source>
        <dbReference type="EMBL" id="MBW96434.1"/>
    </source>
</evidence>
<reference evidence="2" key="1">
    <citation type="submission" date="2018-02" db="EMBL/GenBank/DDBJ databases">
        <title>Rhizophora mucronata_Transcriptome.</title>
        <authorList>
            <person name="Meera S.P."/>
            <person name="Sreeshan A."/>
            <person name="Augustine A."/>
        </authorList>
    </citation>
    <scope>NUCLEOTIDE SEQUENCE</scope>
    <source>
        <tissue evidence="2">Leaf</tissue>
    </source>
</reference>
<dbReference type="EMBL" id="GGEC01015951">
    <property type="protein sequence ID" value="MBW96434.1"/>
    <property type="molecule type" value="Transcribed_RNA"/>
</dbReference>